<evidence type="ECO:0000256" key="1">
    <source>
        <dbReference type="SAM" id="MobiDB-lite"/>
    </source>
</evidence>
<proteinExistence type="predicted"/>
<dbReference type="EMBL" id="JACGCI010000066">
    <property type="protein sequence ID" value="KAF6749124.1"/>
    <property type="molecule type" value="Genomic_DNA"/>
</dbReference>
<keyword evidence="3" id="KW-1185">Reference proteome</keyword>
<sequence length="228" mass="25694">MRSKMREMRDSMKGLFAIYREGFVERYPDVPRPIARLGDTRRRGCELRPRLADLPKLLPGLSSEATRATASCPARRFPCTSTAMVHTGCPQNMSGAPATSTTRRPTPRMASTPSPSCPTRPCPRQLYLQQRRGPATKAQEEAQREQAETRRRRGARPDTPLQPQTRVPGFALQRLRRAARWPFWRILKGYACDGVYPTHPSHCTTHAPPAVLLLPFLFMPTSAPLSLY</sequence>
<accession>A0A8H6HLC2</accession>
<feature type="compositionally biased region" description="Low complexity" evidence="1">
    <location>
        <begin position="96"/>
        <end position="114"/>
    </location>
</feature>
<reference evidence="2 3" key="1">
    <citation type="submission" date="2020-07" db="EMBL/GenBank/DDBJ databases">
        <title>Comparative genomics of pyrophilous fungi reveals a link between fire events and developmental genes.</title>
        <authorList>
            <consortium name="DOE Joint Genome Institute"/>
            <person name="Steindorff A.S."/>
            <person name="Carver A."/>
            <person name="Calhoun S."/>
            <person name="Stillman K."/>
            <person name="Liu H."/>
            <person name="Lipzen A."/>
            <person name="Pangilinan J."/>
            <person name="Labutti K."/>
            <person name="Bruns T.D."/>
            <person name="Grigoriev I.V."/>
        </authorList>
    </citation>
    <scope>NUCLEOTIDE SEQUENCE [LARGE SCALE GENOMIC DNA]</scope>
    <source>
        <strain evidence="2 3">CBS 144469</strain>
    </source>
</reference>
<organism evidence="2 3">
    <name type="scientific">Ephemerocybe angulata</name>
    <dbReference type="NCBI Taxonomy" id="980116"/>
    <lineage>
        <taxon>Eukaryota</taxon>
        <taxon>Fungi</taxon>
        <taxon>Dikarya</taxon>
        <taxon>Basidiomycota</taxon>
        <taxon>Agaricomycotina</taxon>
        <taxon>Agaricomycetes</taxon>
        <taxon>Agaricomycetidae</taxon>
        <taxon>Agaricales</taxon>
        <taxon>Agaricineae</taxon>
        <taxon>Psathyrellaceae</taxon>
        <taxon>Ephemerocybe</taxon>
    </lineage>
</organism>
<name>A0A8H6HLC2_9AGAR</name>
<comment type="caution">
    <text evidence="2">The sequence shown here is derived from an EMBL/GenBank/DDBJ whole genome shotgun (WGS) entry which is preliminary data.</text>
</comment>
<protein>
    <submittedName>
        <fullName evidence="2">Uncharacterized protein</fullName>
    </submittedName>
</protein>
<feature type="region of interest" description="Disordered" evidence="1">
    <location>
        <begin position="89"/>
        <end position="166"/>
    </location>
</feature>
<evidence type="ECO:0000313" key="3">
    <source>
        <dbReference type="Proteomes" id="UP000521943"/>
    </source>
</evidence>
<dbReference type="Proteomes" id="UP000521943">
    <property type="component" value="Unassembled WGS sequence"/>
</dbReference>
<gene>
    <name evidence="2" type="ORF">DFP72DRAFT_548958</name>
</gene>
<dbReference type="AlphaFoldDB" id="A0A8H6HLC2"/>
<feature type="compositionally biased region" description="Basic and acidic residues" evidence="1">
    <location>
        <begin position="138"/>
        <end position="149"/>
    </location>
</feature>
<evidence type="ECO:0000313" key="2">
    <source>
        <dbReference type="EMBL" id="KAF6749124.1"/>
    </source>
</evidence>